<protein>
    <submittedName>
        <fullName evidence="2">Uncharacterized protein</fullName>
    </submittedName>
</protein>
<dbReference type="Proteomes" id="UP000887560">
    <property type="component" value="Unplaced"/>
</dbReference>
<dbReference type="InterPro" id="IPR012340">
    <property type="entry name" value="NA-bd_OB-fold"/>
</dbReference>
<dbReference type="WBParaSite" id="scf7180000419174.g3475">
    <property type="protein sequence ID" value="scf7180000419174.g3475"/>
    <property type="gene ID" value="scf7180000419174.g3475"/>
</dbReference>
<dbReference type="AlphaFoldDB" id="A0A915NJ43"/>
<dbReference type="Gene3D" id="2.40.50.140">
    <property type="entry name" value="Nucleic acid-binding proteins"/>
    <property type="match status" value="1"/>
</dbReference>
<sequence>MEKEEDIQQPSTKKLKKTPLKSIKIGESMIDIKLMILICDGIRTVKEKNTICTFVCTDGDIKAELYSTNSIKNVSVKQKHEAKVLDISLLIENRKVKLTAWNILAEFLYYLLIGKEGNSISLQNIQVKEGEIRLKIIKKPIIMNYKKKENGTLATDGKHKTQLIFPSSIELNNNDEIILNRANAEKNKEGVLTLLIFEENAFSKENNKIMKCKIDDLEYP</sequence>
<evidence type="ECO:0000313" key="1">
    <source>
        <dbReference type="Proteomes" id="UP000887560"/>
    </source>
</evidence>
<keyword evidence="1" id="KW-1185">Reference proteome</keyword>
<name>A0A915NJ43_9BILA</name>
<reference evidence="2" key="1">
    <citation type="submission" date="2022-11" db="UniProtKB">
        <authorList>
            <consortium name="WormBaseParasite"/>
        </authorList>
    </citation>
    <scope>IDENTIFICATION</scope>
</reference>
<evidence type="ECO:0000313" key="2">
    <source>
        <dbReference type="WBParaSite" id="scf7180000419174.g3475"/>
    </source>
</evidence>
<organism evidence="1 2">
    <name type="scientific">Meloidogyne floridensis</name>
    <dbReference type="NCBI Taxonomy" id="298350"/>
    <lineage>
        <taxon>Eukaryota</taxon>
        <taxon>Metazoa</taxon>
        <taxon>Ecdysozoa</taxon>
        <taxon>Nematoda</taxon>
        <taxon>Chromadorea</taxon>
        <taxon>Rhabditida</taxon>
        <taxon>Tylenchina</taxon>
        <taxon>Tylenchomorpha</taxon>
        <taxon>Tylenchoidea</taxon>
        <taxon>Meloidogynidae</taxon>
        <taxon>Meloidogyninae</taxon>
        <taxon>Meloidogyne</taxon>
    </lineage>
</organism>
<proteinExistence type="predicted"/>
<accession>A0A915NJ43</accession>